<keyword evidence="3" id="KW-1185">Reference proteome</keyword>
<reference evidence="2" key="1">
    <citation type="journal article" date="2010" name="Science">
        <title>Plasticity of animal genome architecture unmasked by rapid evolution of a pelagic tunicate.</title>
        <authorList>
            <person name="Denoeud F."/>
            <person name="Henriet S."/>
            <person name="Mungpakdee S."/>
            <person name="Aury J.M."/>
            <person name="Da Silva C."/>
            <person name="Brinkmann H."/>
            <person name="Mikhaleva J."/>
            <person name="Olsen L.C."/>
            <person name="Jubin C."/>
            <person name="Canestro C."/>
            <person name="Bouquet J.M."/>
            <person name="Danks G."/>
            <person name="Poulain J."/>
            <person name="Campsteijn C."/>
            <person name="Adamski M."/>
            <person name="Cross I."/>
            <person name="Yadetie F."/>
            <person name="Muffato M."/>
            <person name="Louis A."/>
            <person name="Butcher S."/>
            <person name="Tsagkogeorga G."/>
            <person name="Konrad A."/>
            <person name="Singh S."/>
            <person name="Jensen M.F."/>
            <person name="Cong E.H."/>
            <person name="Eikeseth-Otteraa H."/>
            <person name="Noel B."/>
            <person name="Anthouard V."/>
            <person name="Porcel B.M."/>
            <person name="Kachouri-Lafond R."/>
            <person name="Nishino A."/>
            <person name="Ugolini M."/>
            <person name="Chourrout P."/>
            <person name="Nishida H."/>
            <person name="Aasland R."/>
            <person name="Huzurbazar S."/>
            <person name="Westhof E."/>
            <person name="Delsuc F."/>
            <person name="Lehrach H."/>
            <person name="Reinhardt R."/>
            <person name="Weissenbach J."/>
            <person name="Roy S.W."/>
            <person name="Artiguenave F."/>
            <person name="Postlethwait J.H."/>
            <person name="Manak J.R."/>
            <person name="Thompson E.M."/>
            <person name="Jaillon O."/>
            <person name="Du Pasquier L."/>
            <person name="Boudinot P."/>
            <person name="Liberles D.A."/>
            <person name="Volff J.N."/>
            <person name="Philippe H."/>
            <person name="Lenhard B."/>
            <person name="Roest Crollius H."/>
            <person name="Wincker P."/>
            <person name="Chourrout D."/>
        </authorList>
    </citation>
    <scope>NUCLEOTIDE SEQUENCE [LARGE SCALE GENOMIC DNA]</scope>
</reference>
<evidence type="ECO:0000313" key="2">
    <source>
        <dbReference type="EMBL" id="CBY08899.1"/>
    </source>
</evidence>
<evidence type="ECO:0000313" key="3">
    <source>
        <dbReference type="Proteomes" id="UP000001307"/>
    </source>
</evidence>
<feature type="transmembrane region" description="Helical" evidence="1">
    <location>
        <begin position="86"/>
        <end position="108"/>
    </location>
</feature>
<name>E4XAZ0_OIKDI</name>
<dbReference type="OrthoDB" id="10326566at2759"/>
<organism evidence="2">
    <name type="scientific">Oikopleura dioica</name>
    <name type="common">Tunicate</name>
    <dbReference type="NCBI Taxonomy" id="34765"/>
    <lineage>
        <taxon>Eukaryota</taxon>
        <taxon>Metazoa</taxon>
        <taxon>Chordata</taxon>
        <taxon>Tunicata</taxon>
        <taxon>Appendicularia</taxon>
        <taxon>Copelata</taxon>
        <taxon>Oikopleuridae</taxon>
        <taxon>Oikopleura</taxon>
    </lineage>
</organism>
<sequence>MNLQCRKFGFVEENSPSAECNMKKFFNRWQFLTIPEVYVCKPHEFNFQTWFGLERDMSLQGGVCQGVGMQNKCFIPKAIQKTFLNLILFVLTSFGLFFASIELVLTIFKQAYRAYKVFYKKEIGDKSRNLPEITNPLEFVEFNGGRYLSSEEEPMLLGARTTTTIVTD</sequence>
<keyword evidence="1" id="KW-0472">Membrane</keyword>
<gene>
    <name evidence="2" type="ORF">GSOID_T00005740001</name>
</gene>
<dbReference type="EMBL" id="FN653033">
    <property type="protein sequence ID" value="CBY08899.1"/>
    <property type="molecule type" value="Genomic_DNA"/>
</dbReference>
<keyword evidence="1" id="KW-1133">Transmembrane helix</keyword>
<evidence type="ECO:0000256" key="1">
    <source>
        <dbReference type="SAM" id="Phobius"/>
    </source>
</evidence>
<keyword evidence="1" id="KW-0812">Transmembrane</keyword>
<protein>
    <submittedName>
        <fullName evidence="2">Uncharacterized protein</fullName>
    </submittedName>
</protein>
<dbReference type="Proteomes" id="UP000001307">
    <property type="component" value="Unassembled WGS sequence"/>
</dbReference>
<dbReference type="AlphaFoldDB" id="E4XAZ0"/>
<proteinExistence type="predicted"/>
<accession>E4XAZ0</accession>
<dbReference type="InParanoid" id="E4XAZ0"/>